<comment type="caution">
    <text evidence="4">The sequence shown here is derived from an EMBL/GenBank/DDBJ whole genome shotgun (WGS) entry which is preliminary data.</text>
</comment>
<protein>
    <submittedName>
        <fullName evidence="4">Response regulator</fullName>
    </submittedName>
</protein>
<dbReference type="Pfam" id="PF00072">
    <property type="entry name" value="Response_reg"/>
    <property type="match status" value="1"/>
</dbReference>
<dbReference type="InterPro" id="IPR011006">
    <property type="entry name" value="CheY-like_superfamily"/>
</dbReference>
<feature type="modified residue" description="4-aspartylphosphate" evidence="2">
    <location>
        <position position="54"/>
    </location>
</feature>
<dbReference type="PANTHER" id="PTHR44591:SF3">
    <property type="entry name" value="RESPONSE REGULATORY DOMAIN-CONTAINING PROTEIN"/>
    <property type="match status" value="1"/>
</dbReference>
<sequence>MRILVVDDDPVILDLLADTLKEDKGYHLHMYASAESGLEALHKSKEPFDCILLDIMLPGMDGIQMCELLRQTTQCSATPILMITGSNEVGLMARAFEAGATDFINKPLKPEELTGRVVMAGLLNKSLAQAQHTMSTLSEQLKLRFEEPVDLKVDGVSNILAHENELLRCNAGCFAMTMFTVNISGMRGIYRTVRAPAFRKCLQTIATAAVATMADYNFRLSYVGSGKFFGSIMERKRLDHDALTKAFEERLKADWDFAQTGVPVPPTCHIRAVSSQRMWSNLSASDKLRECLSNDGNIHNLTQDEENDLFARLDNRLTQEI</sequence>
<feature type="domain" description="Response regulatory" evidence="3">
    <location>
        <begin position="2"/>
        <end position="121"/>
    </location>
</feature>
<dbReference type="SUPFAM" id="SSF52172">
    <property type="entry name" value="CheY-like"/>
    <property type="match status" value="1"/>
</dbReference>
<dbReference type="InterPro" id="IPR050595">
    <property type="entry name" value="Bact_response_regulator"/>
</dbReference>
<name>A0AAE2W1L1_9RHOB</name>
<evidence type="ECO:0000256" key="1">
    <source>
        <dbReference type="ARBA" id="ARBA00022553"/>
    </source>
</evidence>
<organism evidence="4 5">
    <name type="scientific">Sulfitobacter geojensis</name>
    <dbReference type="NCBI Taxonomy" id="1342299"/>
    <lineage>
        <taxon>Bacteria</taxon>
        <taxon>Pseudomonadati</taxon>
        <taxon>Pseudomonadota</taxon>
        <taxon>Alphaproteobacteria</taxon>
        <taxon>Rhodobacterales</taxon>
        <taxon>Roseobacteraceae</taxon>
        <taxon>Sulfitobacter</taxon>
    </lineage>
</organism>
<evidence type="ECO:0000256" key="2">
    <source>
        <dbReference type="PROSITE-ProRule" id="PRU00169"/>
    </source>
</evidence>
<keyword evidence="5" id="KW-1185">Reference proteome</keyword>
<evidence type="ECO:0000313" key="5">
    <source>
        <dbReference type="Proteomes" id="UP000732193"/>
    </source>
</evidence>
<dbReference type="GO" id="GO:0000160">
    <property type="term" value="P:phosphorelay signal transduction system"/>
    <property type="evidence" value="ECO:0007669"/>
    <property type="project" value="InterPro"/>
</dbReference>
<proteinExistence type="predicted"/>
<accession>A0AAE2W1L1</accession>
<dbReference type="RefSeq" id="WP_064224322.1">
    <property type="nucleotide sequence ID" value="NZ_CANKZB010000005.1"/>
</dbReference>
<keyword evidence="1 2" id="KW-0597">Phosphoprotein</keyword>
<dbReference type="SMART" id="SM00448">
    <property type="entry name" value="REC"/>
    <property type="match status" value="1"/>
</dbReference>
<dbReference type="PROSITE" id="PS50110">
    <property type="entry name" value="RESPONSE_REGULATORY"/>
    <property type="match status" value="1"/>
</dbReference>
<evidence type="ECO:0000259" key="3">
    <source>
        <dbReference type="PROSITE" id="PS50110"/>
    </source>
</evidence>
<gene>
    <name evidence="4" type="ORF">JQV55_18645</name>
</gene>
<dbReference type="Gene3D" id="3.40.50.2300">
    <property type="match status" value="1"/>
</dbReference>
<dbReference type="EMBL" id="JAFBRM010000007">
    <property type="protein sequence ID" value="MBM1715595.1"/>
    <property type="molecule type" value="Genomic_DNA"/>
</dbReference>
<dbReference type="AlphaFoldDB" id="A0AAE2W1L1"/>
<dbReference type="InterPro" id="IPR001789">
    <property type="entry name" value="Sig_transdc_resp-reg_receiver"/>
</dbReference>
<dbReference type="Proteomes" id="UP000732193">
    <property type="component" value="Unassembled WGS sequence"/>
</dbReference>
<reference evidence="4 5" key="1">
    <citation type="submission" date="2021-01" db="EMBL/GenBank/DDBJ databases">
        <title>Diatom-associated Roseobacters Show Island Model of Population Structure.</title>
        <authorList>
            <person name="Qu L."/>
            <person name="Feng X."/>
            <person name="Chen Y."/>
            <person name="Li L."/>
            <person name="Wang X."/>
            <person name="Hu Z."/>
            <person name="Wang H."/>
            <person name="Luo H."/>
        </authorList>
    </citation>
    <scope>NUCLEOTIDE SEQUENCE [LARGE SCALE GENOMIC DNA]</scope>
    <source>
        <strain evidence="4 5">TR60-84</strain>
    </source>
</reference>
<evidence type="ECO:0000313" key="4">
    <source>
        <dbReference type="EMBL" id="MBM1715595.1"/>
    </source>
</evidence>
<dbReference type="PANTHER" id="PTHR44591">
    <property type="entry name" value="STRESS RESPONSE REGULATOR PROTEIN 1"/>
    <property type="match status" value="1"/>
</dbReference>